<dbReference type="SUPFAM" id="SSF50729">
    <property type="entry name" value="PH domain-like"/>
    <property type="match status" value="1"/>
</dbReference>
<dbReference type="SMART" id="SM00233">
    <property type="entry name" value="PH"/>
    <property type="match status" value="1"/>
</dbReference>
<dbReference type="Pfam" id="PF15411">
    <property type="entry name" value="PH_10"/>
    <property type="match status" value="1"/>
</dbReference>
<feature type="non-terminal residue" evidence="3">
    <location>
        <position position="1"/>
    </location>
</feature>
<feature type="compositionally biased region" description="Polar residues" evidence="1">
    <location>
        <begin position="601"/>
        <end position="610"/>
    </location>
</feature>
<dbReference type="SMART" id="SM00325">
    <property type="entry name" value="RhoGEF"/>
    <property type="match status" value="1"/>
</dbReference>
<dbReference type="Gene3D" id="1.20.900.10">
    <property type="entry name" value="Dbl homology (DH) domain"/>
    <property type="match status" value="1"/>
</dbReference>
<feature type="compositionally biased region" description="Low complexity" evidence="1">
    <location>
        <begin position="587"/>
        <end position="600"/>
    </location>
</feature>
<dbReference type="GO" id="GO:0043332">
    <property type="term" value="C:mating projection tip"/>
    <property type="evidence" value="ECO:0007669"/>
    <property type="project" value="TreeGrafter"/>
</dbReference>
<dbReference type="PANTHER" id="PTHR47339">
    <property type="entry name" value="CELL DIVISION CONTROL PROTEIN 24"/>
    <property type="match status" value="1"/>
</dbReference>
<proteinExistence type="predicted"/>
<keyword evidence="4" id="KW-1185">Reference proteome</keyword>
<feature type="region of interest" description="Disordered" evidence="1">
    <location>
        <begin position="553"/>
        <end position="610"/>
    </location>
</feature>
<dbReference type="InterPro" id="IPR035899">
    <property type="entry name" value="DBL_dom_sf"/>
</dbReference>
<reference evidence="3" key="1">
    <citation type="submission" date="2023-03" db="EMBL/GenBank/DDBJ databases">
        <title>Massive genome expansion in bonnet fungi (Mycena s.s.) driven by repeated elements and novel gene families across ecological guilds.</title>
        <authorList>
            <consortium name="Lawrence Berkeley National Laboratory"/>
            <person name="Harder C.B."/>
            <person name="Miyauchi S."/>
            <person name="Viragh M."/>
            <person name="Kuo A."/>
            <person name="Thoen E."/>
            <person name="Andreopoulos B."/>
            <person name="Lu D."/>
            <person name="Skrede I."/>
            <person name="Drula E."/>
            <person name="Henrissat B."/>
            <person name="Morin E."/>
            <person name="Kohler A."/>
            <person name="Barry K."/>
            <person name="LaButti K."/>
            <person name="Morin E."/>
            <person name="Salamov A."/>
            <person name="Lipzen A."/>
            <person name="Mereny Z."/>
            <person name="Hegedus B."/>
            <person name="Baldrian P."/>
            <person name="Stursova M."/>
            <person name="Weitz H."/>
            <person name="Taylor A."/>
            <person name="Grigoriev I.V."/>
            <person name="Nagy L.G."/>
            <person name="Martin F."/>
            <person name="Kauserud H."/>
        </authorList>
    </citation>
    <scope>NUCLEOTIDE SEQUENCE</scope>
    <source>
        <strain evidence="3">CBHHK182m</strain>
    </source>
</reference>
<evidence type="ECO:0000256" key="1">
    <source>
        <dbReference type="SAM" id="MobiDB-lite"/>
    </source>
</evidence>
<evidence type="ECO:0000313" key="3">
    <source>
        <dbReference type="EMBL" id="KAJ7775518.1"/>
    </source>
</evidence>
<comment type="caution">
    <text evidence="3">The sequence shown here is derived from an EMBL/GenBank/DDBJ whole genome shotgun (WGS) entry which is preliminary data.</text>
</comment>
<feature type="compositionally biased region" description="Polar residues" evidence="1">
    <location>
        <begin position="113"/>
        <end position="143"/>
    </location>
</feature>
<evidence type="ECO:0000259" key="2">
    <source>
        <dbReference type="PROSITE" id="PS50010"/>
    </source>
</evidence>
<dbReference type="Proteomes" id="UP001215598">
    <property type="component" value="Unassembled WGS sequence"/>
</dbReference>
<dbReference type="EMBL" id="JARKIB010000010">
    <property type="protein sequence ID" value="KAJ7775518.1"/>
    <property type="molecule type" value="Genomic_DNA"/>
</dbReference>
<dbReference type="GO" id="GO:0030010">
    <property type="term" value="P:establishment of cell polarity"/>
    <property type="evidence" value="ECO:0007669"/>
    <property type="project" value="TreeGrafter"/>
</dbReference>
<evidence type="ECO:0000313" key="4">
    <source>
        <dbReference type="Proteomes" id="UP001215598"/>
    </source>
</evidence>
<dbReference type="Gene3D" id="2.30.29.30">
    <property type="entry name" value="Pleckstrin-homology domain (PH domain)/Phosphotyrosine-binding domain (PTB)"/>
    <property type="match status" value="1"/>
</dbReference>
<dbReference type="PROSITE" id="PS50010">
    <property type="entry name" value="DH_2"/>
    <property type="match status" value="1"/>
</dbReference>
<dbReference type="InterPro" id="IPR000219">
    <property type="entry name" value="DH_dom"/>
</dbReference>
<dbReference type="AlphaFoldDB" id="A0AAD7K096"/>
<sequence length="610" mass="67996">MAELAAGLIGAAATVGAANLAAVSGFTARHEDSYHKEILDSTRRSTEDFMANLQNGDVTQGDEIQFLRTRDKAVRREKEYHETIESYKQAAWLTPLAKLKKKEDVRKAKRLTRQSNHSLRNLNESMHSGSDTSSICASSGSPPGSNLAVDELQDWVSDVHVASDVEGMLADETRSDSSCSSDDCFGSLPNPHDLLSSHPTSISDVDVVGTEFHNGGRELIESERKYLEDLEIIQKYLDALSQTNLVDQDTIRSLLPNLTTLLDLHRDLLLRFEATAMLPWPDQRWGLDFIHAEDEFDVYRPYATDSSNSLEILLENEHNLGAFDHLIDVNELAASIMKPIQRLSEYPKLLDSFIKASAAIDYQHSEELKLGSDQGGPKIRKKMRLAKLRVQNHRTVETFRTRVLDWKGHRLENFGELILEDVLNVTKSDIVRQYHVFLLQQVLLCCKKAEVSDDNKRSGGKSSQSPSLLPAVDFRPLRRNPSLVLKGRIFVGNIRGTAPLSPRKSTSCGILIHSPLKIWWKADNGFDSFKLHCVGQDHMRKWESAINRVLEQSQAAGGSEESRGIQEQGGATWPSEMLNRPIESRESASSATTATSGASTIKVSQGTRRA</sequence>
<dbReference type="GO" id="GO:0000935">
    <property type="term" value="C:division septum"/>
    <property type="evidence" value="ECO:0007669"/>
    <property type="project" value="TreeGrafter"/>
</dbReference>
<organism evidence="3 4">
    <name type="scientific">Mycena metata</name>
    <dbReference type="NCBI Taxonomy" id="1033252"/>
    <lineage>
        <taxon>Eukaryota</taxon>
        <taxon>Fungi</taxon>
        <taxon>Dikarya</taxon>
        <taxon>Basidiomycota</taxon>
        <taxon>Agaricomycotina</taxon>
        <taxon>Agaricomycetes</taxon>
        <taxon>Agaricomycetidae</taxon>
        <taxon>Agaricales</taxon>
        <taxon>Marasmiineae</taxon>
        <taxon>Mycenaceae</taxon>
        <taxon>Mycena</taxon>
    </lineage>
</organism>
<dbReference type="GO" id="GO:0005634">
    <property type="term" value="C:nucleus"/>
    <property type="evidence" value="ECO:0007669"/>
    <property type="project" value="TreeGrafter"/>
</dbReference>
<name>A0AAD7K096_9AGAR</name>
<dbReference type="GO" id="GO:0031106">
    <property type="term" value="P:septin ring organization"/>
    <property type="evidence" value="ECO:0007669"/>
    <property type="project" value="TreeGrafter"/>
</dbReference>
<gene>
    <name evidence="3" type="ORF">B0H16DRAFT_1361714</name>
</gene>
<dbReference type="InterPro" id="IPR001849">
    <property type="entry name" value="PH_domain"/>
</dbReference>
<dbReference type="GO" id="GO:0005085">
    <property type="term" value="F:guanyl-nucleotide exchange factor activity"/>
    <property type="evidence" value="ECO:0007669"/>
    <property type="project" value="InterPro"/>
</dbReference>
<dbReference type="GO" id="GO:0005737">
    <property type="term" value="C:cytoplasm"/>
    <property type="evidence" value="ECO:0007669"/>
    <property type="project" value="TreeGrafter"/>
</dbReference>
<feature type="domain" description="DH" evidence="2">
    <location>
        <begin position="211"/>
        <end position="370"/>
    </location>
</feature>
<dbReference type="Pfam" id="PF00621">
    <property type="entry name" value="RhoGEF"/>
    <property type="match status" value="1"/>
</dbReference>
<dbReference type="InterPro" id="IPR053026">
    <property type="entry name" value="CDC42_GEF"/>
</dbReference>
<feature type="region of interest" description="Disordered" evidence="1">
    <location>
        <begin position="112"/>
        <end position="143"/>
    </location>
</feature>
<accession>A0AAD7K096</accession>
<protein>
    <recommendedName>
        <fullName evidence="2">DH domain-containing protein</fullName>
    </recommendedName>
</protein>
<dbReference type="InterPro" id="IPR011993">
    <property type="entry name" value="PH-like_dom_sf"/>
</dbReference>
<dbReference type="PANTHER" id="PTHR47339:SF1">
    <property type="entry name" value="CELL DIVISION CONTROL PROTEIN 24"/>
    <property type="match status" value="1"/>
</dbReference>
<dbReference type="SUPFAM" id="SSF48065">
    <property type="entry name" value="DBL homology domain (DH-domain)"/>
    <property type="match status" value="1"/>
</dbReference>